<dbReference type="Pfam" id="PF00550">
    <property type="entry name" value="PP-binding"/>
    <property type="match status" value="1"/>
</dbReference>
<keyword evidence="1" id="KW-0596">Phosphopantetheine</keyword>
<name>A0A1C5GGA2_MICEH</name>
<sequence length="80" mass="8685">MDAAFPDLLKPFLKYAGTQPITAEASLNELGLDSMRAIELLFTIEDTYGVSMPDELLTDSTFATAGSLWNTIESLRGRAA</sequence>
<evidence type="ECO:0000256" key="1">
    <source>
        <dbReference type="ARBA" id="ARBA00022450"/>
    </source>
</evidence>
<gene>
    <name evidence="4" type="ORF">GA0070610_4948</name>
</gene>
<dbReference type="EMBL" id="LT607733">
    <property type="protein sequence ID" value="SCG18602.1"/>
    <property type="molecule type" value="Genomic_DNA"/>
</dbReference>
<organism evidence="4 5">
    <name type="scientific">Micromonospora echinofusca</name>
    <dbReference type="NCBI Taxonomy" id="47858"/>
    <lineage>
        <taxon>Bacteria</taxon>
        <taxon>Bacillati</taxon>
        <taxon>Actinomycetota</taxon>
        <taxon>Actinomycetes</taxon>
        <taxon>Micromonosporales</taxon>
        <taxon>Micromonosporaceae</taxon>
        <taxon>Micromonospora</taxon>
    </lineage>
</organism>
<dbReference type="Proteomes" id="UP000198251">
    <property type="component" value="Chromosome I"/>
</dbReference>
<dbReference type="InterPro" id="IPR036736">
    <property type="entry name" value="ACP-like_sf"/>
</dbReference>
<proteinExistence type="predicted"/>
<dbReference type="PROSITE" id="PS00012">
    <property type="entry name" value="PHOSPHOPANTETHEINE"/>
    <property type="match status" value="1"/>
</dbReference>
<evidence type="ECO:0000313" key="4">
    <source>
        <dbReference type="EMBL" id="SCG18602.1"/>
    </source>
</evidence>
<evidence type="ECO:0000259" key="3">
    <source>
        <dbReference type="PROSITE" id="PS50075"/>
    </source>
</evidence>
<evidence type="ECO:0000256" key="2">
    <source>
        <dbReference type="ARBA" id="ARBA00022553"/>
    </source>
</evidence>
<dbReference type="GeneID" id="95804632"/>
<feature type="domain" description="Carrier" evidence="3">
    <location>
        <begin position="1"/>
        <end position="76"/>
    </location>
</feature>
<dbReference type="InterPro" id="IPR006162">
    <property type="entry name" value="Ppantetheine_attach_site"/>
</dbReference>
<dbReference type="RefSeq" id="WP_089002193.1">
    <property type="nucleotide sequence ID" value="NZ_JBEPBY010000012.1"/>
</dbReference>
<dbReference type="Gene3D" id="1.10.1200.10">
    <property type="entry name" value="ACP-like"/>
    <property type="match status" value="1"/>
</dbReference>
<dbReference type="SUPFAM" id="SSF47336">
    <property type="entry name" value="ACP-like"/>
    <property type="match status" value="1"/>
</dbReference>
<accession>A0A1C5GGA2</accession>
<evidence type="ECO:0000313" key="5">
    <source>
        <dbReference type="Proteomes" id="UP000198251"/>
    </source>
</evidence>
<protein>
    <submittedName>
        <fullName evidence="4">Acyl carrier protein</fullName>
    </submittedName>
</protein>
<dbReference type="AlphaFoldDB" id="A0A1C5GGA2"/>
<dbReference type="InterPro" id="IPR009081">
    <property type="entry name" value="PP-bd_ACP"/>
</dbReference>
<keyword evidence="2" id="KW-0597">Phosphoprotein</keyword>
<keyword evidence="5" id="KW-1185">Reference proteome</keyword>
<reference evidence="4 5" key="1">
    <citation type="submission" date="2016-06" db="EMBL/GenBank/DDBJ databases">
        <authorList>
            <person name="Kjaerup R.B."/>
            <person name="Dalgaard T.S."/>
            <person name="Juul-Madsen H.R."/>
        </authorList>
    </citation>
    <scope>NUCLEOTIDE SEQUENCE [LARGE SCALE GENOMIC DNA]</scope>
    <source>
        <strain evidence="4 5">DSM 43913</strain>
    </source>
</reference>
<dbReference type="PROSITE" id="PS50075">
    <property type="entry name" value="CARRIER"/>
    <property type="match status" value="1"/>
</dbReference>